<dbReference type="PROSITE" id="PS50035">
    <property type="entry name" value="PLD"/>
    <property type="match status" value="1"/>
</dbReference>
<evidence type="ECO:0000256" key="1">
    <source>
        <dbReference type="ARBA" id="ARBA00022801"/>
    </source>
</evidence>
<keyword evidence="1" id="KW-0378">Hydrolase</keyword>
<evidence type="ECO:0000256" key="4">
    <source>
        <dbReference type="SAM" id="MobiDB-lite"/>
    </source>
</evidence>
<gene>
    <name evidence="7" type="ORF">J0X25_14395</name>
</gene>
<evidence type="ECO:0000256" key="2">
    <source>
        <dbReference type="ARBA" id="ARBA00022963"/>
    </source>
</evidence>
<dbReference type="InterPro" id="IPR051406">
    <property type="entry name" value="PLD_domain"/>
</dbReference>
<evidence type="ECO:0000313" key="7">
    <source>
        <dbReference type="EMBL" id="QSW98572.1"/>
    </source>
</evidence>
<evidence type="ECO:0000259" key="6">
    <source>
        <dbReference type="PROSITE" id="PS50035"/>
    </source>
</evidence>
<keyword evidence="5" id="KW-0472">Membrane</keyword>
<evidence type="ECO:0000256" key="5">
    <source>
        <dbReference type="SAM" id="Phobius"/>
    </source>
</evidence>
<keyword evidence="5" id="KW-1133">Transmembrane helix</keyword>
<dbReference type="CDD" id="cd09127">
    <property type="entry name" value="PLDc_unchar1_1"/>
    <property type="match status" value="1"/>
</dbReference>
<feature type="region of interest" description="Disordered" evidence="4">
    <location>
        <begin position="64"/>
        <end position="86"/>
    </location>
</feature>
<keyword evidence="2" id="KW-0442">Lipid degradation</keyword>
<dbReference type="Gene3D" id="3.30.870.10">
    <property type="entry name" value="Endonuclease Chain A"/>
    <property type="match status" value="2"/>
</dbReference>
<protein>
    <submittedName>
        <fullName evidence="7">Phospholipase</fullName>
    </submittedName>
</protein>
<dbReference type="InterPro" id="IPR025202">
    <property type="entry name" value="PLD-like_dom"/>
</dbReference>
<dbReference type="GO" id="GO:0016891">
    <property type="term" value="F:RNA endonuclease activity producing 5'-phosphomonoesters, hydrolytic mechanism"/>
    <property type="evidence" value="ECO:0007669"/>
    <property type="project" value="TreeGrafter"/>
</dbReference>
<organism evidence="7 8">
    <name type="scientific">Haloterrigena alkaliphila</name>
    <dbReference type="NCBI Taxonomy" id="2816475"/>
    <lineage>
        <taxon>Archaea</taxon>
        <taxon>Methanobacteriati</taxon>
        <taxon>Methanobacteriota</taxon>
        <taxon>Stenosarchaea group</taxon>
        <taxon>Halobacteria</taxon>
        <taxon>Halobacteriales</taxon>
        <taxon>Natrialbaceae</taxon>
        <taxon>Haloterrigena</taxon>
    </lineage>
</organism>
<dbReference type="SMART" id="SM00155">
    <property type="entry name" value="PLDc"/>
    <property type="match status" value="2"/>
</dbReference>
<dbReference type="InterPro" id="IPR001736">
    <property type="entry name" value="PLipase_D/transphosphatidylase"/>
</dbReference>
<feature type="domain" description="PLD phosphodiesterase" evidence="6">
    <location>
        <begin position="521"/>
        <end position="548"/>
    </location>
</feature>
<name>A0A8A2VDW6_9EURY</name>
<keyword evidence="5" id="KW-0812">Transmembrane</keyword>
<dbReference type="KEGG" id="hakz:J0X25_14395"/>
<feature type="transmembrane region" description="Helical" evidence="5">
    <location>
        <begin position="583"/>
        <end position="603"/>
    </location>
</feature>
<sequence>MNRRRAVLIALVAFGVLAGAALALGVSDDTATETAAAGYASTIARGGAPIETIGSCPARVPNAPAIPGTRGDTSRIEVTTPNESTGTRAPRIVELYPNPTIPDNVGEYLVLETPPETRLGDWTLTDGHTTAGLPNETVSGRVALSTAPTVTRGLTDAPVLELEGHLRLAADGDHLELRNGTTTVDTVSYDRAPTARRWYRSEGGANATVDPAAGSWHPRGATCLPVSTADAAAATAFVLPDAPELPLETIREADERLLLAGYTFTSTAVADELVAAADRGVDVAVLLESGPVGGTPRATDSVLERLAAAGVDVRVTGGDGARYRYHHAKYAVADDRVLVTSENWKPSGIGGASSRGWGVRLANASIAADLAAVFRADHGGWDTESGAAFRANASFVDGEGGDAISQTDPSSRAFSTEHEPATVPLESAELLLAPDNAEARVTTLLADADDEILVKQASIDRDAAVLEATIDAARRGVSVRILLDSTWYHEDENEALAADLEALAAEESLPLEVRLVAETDDFEKIHAKGVVIDREVAVVGSANWNENSFRNNREVLLALHGEAIASYYAAVFEDDWEGDDGPWSLTVGVVLTVIAALALAALVGRRYVRFGDVAEERQ</sequence>
<evidence type="ECO:0000256" key="3">
    <source>
        <dbReference type="ARBA" id="ARBA00023098"/>
    </source>
</evidence>
<dbReference type="EMBL" id="CP071462">
    <property type="protein sequence ID" value="QSW98572.1"/>
    <property type="molecule type" value="Genomic_DNA"/>
</dbReference>
<dbReference type="RefSeq" id="WP_207288181.1">
    <property type="nucleotide sequence ID" value="NZ_CP071462.1"/>
</dbReference>
<dbReference type="AlphaFoldDB" id="A0A8A2VDW6"/>
<keyword evidence="8" id="KW-1185">Reference proteome</keyword>
<evidence type="ECO:0000313" key="8">
    <source>
        <dbReference type="Proteomes" id="UP000663203"/>
    </source>
</evidence>
<dbReference type="SUPFAM" id="SSF56024">
    <property type="entry name" value="Phospholipase D/nuclease"/>
    <property type="match status" value="2"/>
</dbReference>
<dbReference type="GeneID" id="63188518"/>
<dbReference type="Pfam" id="PF13091">
    <property type="entry name" value="PLDc_2"/>
    <property type="match status" value="2"/>
</dbReference>
<feature type="compositionally biased region" description="Polar residues" evidence="4">
    <location>
        <begin position="76"/>
        <end position="86"/>
    </location>
</feature>
<dbReference type="PANTHER" id="PTHR43856:SF1">
    <property type="entry name" value="MITOCHONDRIAL CARDIOLIPIN HYDROLASE"/>
    <property type="match status" value="1"/>
</dbReference>
<accession>A0A8A2VDW6</accession>
<reference evidence="7 8" key="1">
    <citation type="submission" date="2021-03" db="EMBL/GenBank/DDBJ databases">
        <title>Haloterrigena longa sp. nov. and Haloterrigena limicola sp. nov., extremely halophilic archaea isolated from a salt lake.</title>
        <authorList>
            <person name="Henglin C."/>
        </authorList>
    </citation>
    <scope>NUCLEOTIDE SEQUENCE [LARGE SCALE GENOMIC DNA]</scope>
    <source>
        <strain evidence="7 8">KZCA68</strain>
    </source>
</reference>
<dbReference type="GO" id="GO:0016042">
    <property type="term" value="P:lipid catabolic process"/>
    <property type="evidence" value="ECO:0007669"/>
    <property type="project" value="UniProtKB-KW"/>
</dbReference>
<keyword evidence="3" id="KW-0443">Lipid metabolism</keyword>
<dbReference type="Proteomes" id="UP000663203">
    <property type="component" value="Chromosome"/>
</dbReference>
<proteinExistence type="predicted"/>
<dbReference type="PANTHER" id="PTHR43856">
    <property type="entry name" value="CARDIOLIPIN HYDROLASE"/>
    <property type="match status" value="1"/>
</dbReference>
<dbReference type="CDD" id="cd09128">
    <property type="entry name" value="PLDc_unchar1_2"/>
    <property type="match status" value="1"/>
</dbReference>